<feature type="signal peptide" evidence="1">
    <location>
        <begin position="1"/>
        <end position="23"/>
    </location>
</feature>
<dbReference type="OrthoDB" id="8443493at2"/>
<dbReference type="KEGG" id="mhey:H2LOC_009775"/>
<keyword evidence="1" id="KW-0732">Signal</keyword>
<proteinExistence type="predicted"/>
<gene>
    <name evidence="2" type="ORF">H2LOC_009775</name>
</gene>
<evidence type="ECO:0000313" key="2">
    <source>
        <dbReference type="EMBL" id="QGM45966.1"/>
    </source>
</evidence>
<feature type="chain" id="PRO_5025416872" description="DUF1254 domain-containing protein" evidence="1">
    <location>
        <begin position="24"/>
        <end position="189"/>
    </location>
</feature>
<keyword evidence="3" id="KW-1185">Reference proteome</keyword>
<protein>
    <recommendedName>
        <fullName evidence="4">DUF1254 domain-containing protein</fullName>
    </recommendedName>
</protein>
<sequence>MNIQSIFSSALKSAALAGLIATAATGARAEEARDPDEAQLLQSFEKIDVWHFPVDYNVGYNNQDVVTTRELVAQPAPTGKLCYIRFDLIQGEGDFAYGFKPPQLGAANPTQWGVYVHKRGTVLNQQRSVLKMNVIYFYVDGPKPGADPDICAKKQAEPTPQAGHGYTAPEWSDLIVRARLVRGWPQPAR</sequence>
<evidence type="ECO:0008006" key="4">
    <source>
        <dbReference type="Google" id="ProtNLM"/>
    </source>
</evidence>
<evidence type="ECO:0000313" key="3">
    <source>
        <dbReference type="Proteomes" id="UP000309061"/>
    </source>
</evidence>
<dbReference type="Proteomes" id="UP000309061">
    <property type="component" value="Chromosome"/>
</dbReference>
<dbReference type="EMBL" id="CP046052">
    <property type="protein sequence ID" value="QGM45966.1"/>
    <property type="molecule type" value="Genomic_DNA"/>
</dbReference>
<name>A0A6B8KCL0_9HYPH</name>
<dbReference type="RefSeq" id="WP_136496231.1">
    <property type="nucleotide sequence ID" value="NZ_CP046052.1"/>
</dbReference>
<evidence type="ECO:0000256" key="1">
    <source>
        <dbReference type="SAM" id="SignalP"/>
    </source>
</evidence>
<reference evidence="2 3" key="1">
    <citation type="submission" date="2019-11" db="EMBL/GenBank/DDBJ databases">
        <title>The genome sequence of Methylocystis heyeri.</title>
        <authorList>
            <person name="Oshkin I.Y."/>
            <person name="Miroshnikov K."/>
            <person name="Dedysh S.N."/>
        </authorList>
    </citation>
    <scope>NUCLEOTIDE SEQUENCE [LARGE SCALE GENOMIC DNA]</scope>
    <source>
        <strain evidence="2 3">H2</strain>
    </source>
</reference>
<accession>A0A6B8KCL0</accession>
<organism evidence="2 3">
    <name type="scientific">Methylocystis heyeri</name>
    <dbReference type="NCBI Taxonomy" id="391905"/>
    <lineage>
        <taxon>Bacteria</taxon>
        <taxon>Pseudomonadati</taxon>
        <taxon>Pseudomonadota</taxon>
        <taxon>Alphaproteobacteria</taxon>
        <taxon>Hyphomicrobiales</taxon>
        <taxon>Methylocystaceae</taxon>
        <taxon>Methylocystis</taxon>
    </lineage>
</organism>
<dbReference type="AlphaFoldDB" id="A0A6B8KCL0"/>